<dbReference type="CDD" id="cd17330">
    <property type="entry name" value="MFS_SLC46_TetA_like"/>
    <property type="match status" value="1"/>
</dbReference>
<feature type="compositionally biased region" description="Low complexity" evidence="10">
    <location>
        <begin position="1035"/>
        <end position="1052"/>
    </location>
</feature>
<dbReference type="Gene3D" id="2.60.120.590">
    <property type="entry name" value="Alpha-ketoglutarate-dependent dioxygenase AlkB-like"/>
    <property type="match status" value="1"/>
</dbReference>
<dbReference type="CDD" id="cd08662">
    <property type="entry name" value="M13"/>
    <property type="match status" value="1"/>
</dbReference>
<evidence type="ECO:0000313" key="15">
    <source>
        <dbReference type="Proteomes" id="UP001063166"/>
    </source>
</evidence>
<comment type="caution">
    <text evidence="14">The sequence shown here is derived from an EMBL/GenBank/DDBJ whole genome shotgun (WGS) entry which is preliminary data.</text>
</comment>
<dbReference type="InterPro" id="IPR037151">
    <property type="entry name" value="AlkB-like_sf"/>
</dbReference>
<keyword evidence="11" id="KW-1133">Transmembrane helix</keyword>
<comment type="cofactor">
    <cofactor evidence="1">
        <name>Zn(2+)</name>
        <dbReference type="ChEBI" id="CHEBI:29105"/>
    </cofactor>
</comment>
<sequence length="1808" mass="201056">MQSCNDTDTLLALVSSLLTKNQPDTDIILEALVHCNGDVEATAKFLSGSEDVQKTKKRKRADLDSWLSKSPETAKHSKPETSRERGLDIPTSESPQASSSRQPPVVNLMSVLRPPPSSKSSIPQQPPLTLSNPEMVAQNTPCTLHLSVLPPELACRLFHTMVRASRNWKRNKWWLFDRLVESPHRTAFFARKDDGIDRNQSWQEAAQYWYNGRKTDPPEVFPPAMEAACHIIEGIVNDQLSQRQRFPLEWGSGNPEAKWRANVAASNCYDGSKESVGFHSDQLTYLGPYPTIASLSLGTTRIFSLREVIPAEQAKERKARTFNIPLPHNSLTIMHASCQERFKHSIPPQPTVDVYRPAYPETPGADIEPSKCRINITFRFYRPDFRPPSTPRSTVGPIDIGGLVMPALRMRGKDAIFGRVIIRRNSIARRYPVAEYTPGNGDFYFTATKPHSLGFLSPMDESLVNRFRPSQVQLALLCFLRLLDPLNFTQIFPYVNELVKDLHVSEDPSKVGFYSGLLESSFAVCQMLMMFPWGFVSDTVGRRPVILAGVAGLSVTTVWFGLSKSFATALAVRAIAGLFSGNVAVIPSVLCDITDRHNQADAFAFFGLWWPLGAIIGPFVGGTLTNPATKYPRLFNHPFFHSYPYFLPSFVVSGITAMGFVLNFCWLEETLHTKIRMASRAVVPTYVGADDLFEPRSTRHSHSIHQLLAIPLIKALCMSSCVLSFVSTAFDVLFVLFCYYPIYLGGLGFSASEIGYALALSGVIAAALQLLAMPAILHRFNHAKMYHFCMKIWPCVFLSLPLLNTVARQGLDAGRGQVLTVAIWVLIAAVLLAARVAFLAYSINMVLVKAHSKASALGSTYALVQFFICLSRSFSPAFASYVFTASPEAGILRGYSWALIMAIMSSAACYFSRRIVSLDELDARSLTSYLRPPRPSADHEAAPLLSDPETEERNGAPAVTFSERVETIAQEPLTPLTKILLVLTLVLLLLSSVFIGLFAGVRHQLKLERGRHDGGGGELPTATVTTTVTATSIATSTQKMTSTSTTTHTTTVIPPPGPTNRPEEETCLTPQCILLSGAILSSLDTSRDPCENFYDFATGGWLRAHPLPADKGSFGNFEALAQQNKQVIQRILEPKSTSISFNSTHDTEILRKLRDLYSSCLNEDTLDDIGVAPLSQFVQTLRRIFRRDTSDIDTEDKKDSTDLTAALAYLHSQGIDALFSFDIEGDVGRDPNHMALWFSQADLGLPSKEYYNDKSVLRVYQDVIEHLLLILSDEDESGKSVRSTDAAVMVTNEDSKAWPPWPWPPWGEDGDDKGDDKKPVNKTRRAHKLAKKIVKLEERLAEASLDLDVLLQNPIATYNPVPLTHLTDALPQIDFPAYFSSFTPRTFPETVVMTYPAYASALGEILDDTSSNVLEAYLIVRAALTLAPHLGTSTEAWQAQRSLYELLTGIKKGAVGDRSEYCVGKVEETLGFAIGRYFVNETFGGDSREQATKVISDIVEAFKASLIKVEWMDEKSRKAAAEKADAIRVKVGFPLSPDTRDPDSIARYYDGVKVNRLTFFENMISATKNDRFKKWLQLGRRRDPRAWEMYPSMVNAYFNPPANEIVFPAGILQPPFFETGWPSYMSYGAFGHVAAHELTHAFDSAGRLYNQEGKLEEWWTNSTSEGFKVKQDCIVKQYSVYTIDDGKGGKIHVNGNLTSGENIGDTGLIQAYRAWKAQYDVSFTAGNEFLLPGLTFTREQLFFISFARIWARAVNPAAAVQRIRTDPHSPSRYRVDGTVFNIPEFAKAFNCPKNVKLNPPMEDRCLFW</sequence>
<keyword evidence="11" id="KW-0812">Transmembrane</keyword>
<evidence type="ECO:0000256" key="5">
    <source>
        <dbReference type="ARBA" id="ARBA00022723"/>
    </source>
</evidence>
<feature type="transmembrane region" description="Helical" evidence="11">
    <location>
        <begin position="568"/>
        <end position="590"/>
    </location>
</feature>
<dbReference type="OrthoDB" id="6475849at2759"/>
<dbReference type="Pfam" id="PF01431">
    <property type="entry name" value="Peptidase_M13"/>
    <property type="match status" value="1"/>
</dbReference>
<gene>
    <name evidence="14" type="ORF">LshimejAT787_0206570</name>
</gene>
<dbReference type="InterPro" id="IPR020846">
    <property type="entry name" value="MFS_dom"/>
</dbReference>
<keyword evidence="6" id="KW-0378">Hydrolase</keyword>
<feature type="transmembrane region" description="Helical" evidence="11">
    <location>
        <begin position="788"/>
        <end position="807"/>
    </location>
</feature>
<keyword evidence="4" id="KW-0645">Protease</keyword>
<evidence type="ECO:0000256" key="3">
    <source>
        <dbReference type="ARBA" id="ARBA00007357"/>
    </source>
</evidence>
<dbReference type="InterPro" id="IPR024079">
    <property type="entry name" value="MetalloPept_cat_dom_sf"/>
</dbReference>
<dbReference type="Pfam" id="PF13532">
    <property type="entry name" value="2OG-FeII_Oxy_2"/>
    <property type="match status" value="1"/>
</dbReference>
<dbReference type="InterPro" id="IPR008753">
    <property type="entry name" value="Peptidase_M13_N"/>
</dbReference>
<dbReference type="Pfam" id="PF07690">
    <property type="entry name" value="MFS_1"/>
    <property type="match status" value="1"/>
</dbReference>
<protein>
    <submittedName>
        <fullName evidence="14">Peptidase family M13</fullName>
    </submittedName>
</protein>
<feature type="transmembrane region" description="Helical" evidence="11">
    <location>
        <begin position="602"/>
        <end position="625"/>
    </location>
</feature>
<dbReference type="InterPro" id="IPR000718">
    <property type="entry name" value="Peptidase_M13"/>
</dbReference>
<dbReference type="InterPro" id="IPR005123">
    <property type="entry name" value="Oxoglu/Fe-dep_dioxygenase_dom"/>
</dbReference>
<dbReference type="GO" id="GO:0004222">
    <property type="term" value="F:metalloendopeptidase activity"/>
    <property type="evidence" value="ECO:0007669"/>
    <property type="project" value="InterPro"/>
</dbReference>
<dbReference type="Gene3D" id="1.20.1250.20">
    <property type="entry name" value="MFS general substrate transporter like domains"/>
    <property type="match status" value="1"/>
</dbReference>
<evidence type="ECO:0000259" key="13">
    <source>
        <dbReference type="PROSITE" id="PS51471"/>
    </source>
</evidence>
<feature type="transmembrane region" description="Helical" evidence="11">
    <location>
        <begin position="854"/>
        <end position="874"/>
    </location>
</feature>
<dbReference type="EMBL" id="BRPK01000002">
    <property type="protein sequence ID" value="GLB35092.1"/>
    <property type="molecule type" value="Genomic_DNA"/>
</dbReference>
<dbReference type="SUPFAM" id="SSF103473">
    <property type="entry name" value="MFS general substrate transporter"/>
    <property type="match status" value="1"/>
</dbReference>
<dbReference type="PANTHER" id="PTHR11733:SF167">
    <property type="entry name" value="FI17812P1-RELATED"/>
    <property type="match status" value="1"/>
</dbReference>
<dbReference type="GO" id="GO:0022857">
    <property type="term" value="F:transmembrane transporter activity"/>
    <property type="evidence" value="ECO:0007669"/>
    <property type="project" value="InterPro"/>
</dbReference>
<feature type="compositionally biased region" description="Basic and acidic residues" evidence="10">
    <location>
        <begin position="72"/>
        <end position="87"/>
    </location>
</feature>
<dbReference type="Gene3D" id="1.10.1380.10">
    <property type="entry name" value="Neutral endopeptidase , domain2"/>
    <property type="match status" value="2"/>
</dbReference>
<evidence type="ECO:0000256" key="7">
    <source>
        <dbReference type="ARBA" id="ARBA00022833"/>
    </source>
</evidence>
<evidence type="ECO:0000256" key="11">
    <source>
        <dbReference type="SAM" id="Phobius"/>
    </source>
</evidence>
<feature type="transmembrane region" description="Helical" evidence="11">
    <location>
        <begin position="979"/>
        <end position="1001"/>
    </location>
</feature>
<keyword evidence="9" id="KW-0175">Coiled coil</keyword>
<feature type="transmembrane region" description="Helical" evidence="11">
    <location>
        <begin position="645"/>
        <end position="667"/>
    </location>
</feature>
<evidence type="ECO:0000256" key="6">
    <source>
        <dbReference type="ARBA" id="ARBA00022801"/>
    </source>
</evidence>
<dbReference type="SUPFAM" id="SSF51197">
    <property type="entry name" value="Clavaminate synthase-like"/>
    <property type="match status" value="1"/>
</dbReference>
<feature type="domain" description="Fe2OG dioxygenase" evidence="13">
    <location>
        <begin position="260"/>
        <end position="382"/>
    </location>
</feature>
<dbReference type="GO" id="GO:0046872">
    <property type="term" value="F:metal ion binding"/>
    <property type="evidence" value="ECO:0007669"/>
    <property type="project" value="UniProtKB-KW"/>
</dbReference>
<accession>A0A9P3PFJ3</accession>
<organism evidence="14 15">
    <name type="scientific">Lyophyllum shimeji</name>
    <name type="common">Hon-shimeji</name>
    <name type="synonym">Tricholoma shimeji</name>
    <dbReference type="NCBI Taxonomy" id="47721"/>
    <lineage>
        <taxon>Eukaryota</taxon>
        <taxon>Fungi</taxon>
        <taxon>Dikarya</taxon>
        <taxon>Basidiomycota</taxon>
        <taxon>Agaricomycotina</taxon>
        <taxon>Agaricomycetes</taxon>
        <taxon>Agaricomycetidae</taxon>
        <taxon>Agaricales</taxon>
        <taxon>Tricholomatineae</taxon>
        <taxon>Lyophyllaceae</taxon>
        <taxon>Lyophyllum</taxon>
    </lineage>
</organism>
<dbReference type="InterPro" id="IPR027450">
    <property type="entry name" value="AlkB-like"/>
</dbReference>
<keyword evidence="8" id="KW-0482">Metalloprotease</keyword>
<evidence type="ECO:0000256" key="2">
    <source>
        <dbReference type="ARBA" id="ARBA00004141"/>
    </source>
</evidence>
<dbReference type="PROSITE" id="PS51471">
    <property type="entry name" value="FE2OG_OXY"/>
    <property type="match status" value="1"/>
</dbReference>
<evidence type="ECO:0000256" key="8">
    <source>
        <dbReference type="ARBA" id="ARBA00023049"/>
    </source>
</evidence>
<reference evidence="14" key="1">
    <citation type="submission" date="2022-07" db="EMBL/GenBank/DDBJ databases">
        <title>The genome of Lyophyllum shimeji provides insight into the initial evolution of ectomycorrhizal fungal genome.</title>
        <authorList>
            <person name="Kobayashi Y."/>
            <person name="Shibata T."/>
            <person name="Hirakawa H."/>
            <person name="Shigenobu S."/>
            <person name="Nishiyama T."/>
            <person name="Yamada A."/>
            <person name="Hasebe M."/>
            <person name="Kawaguchi M."/>
        </authorList>
    </citation>
    <scope>NUCLEOTIDE SEQUENCE</scope>
    <source>
        <strain evidence="14">AT787</strain>
    </source>
</reference>
<feature type="region of interest" description="Disordered" evidence="10">
    <location>
        <begin position="932"/>
        <end position="955"/>
    </location>
</feature>
<dbReference type="SUPFAM" id="SSF55486">
    <property type="entry name" value="Metalloproteases ('zincins'), catalytic domain"/>
    <property type="match status" value="1"/>
</dbReference>
<feature type="region of interest" description="Disordered" evidence="10">
    <location>
        <begin position="1300"/>
        <end position="1323"/>
    </location>
</feature>
<evidence type="ECO:0000256" key="4">
    <source>
        <dbReference type="ARBA" id="ARBA00022670"/>
    </source>
</evidence>
<evidence type="ECO:0000256" key="10">
    <source>
        <dbReference type="SAM" id="MobiDB-lite"/>
    </source>
</evidence>
<feature type="region of interest" description="Disordered" evidence="10">
    <location>
        <begin position="51"/>
        <end position="131"/>
    </location>
</feature>
<feature type="region of interest" description="Disordered" evidence="10">
    <location>
        <begin position="1035"/>
        <end position="1065"/>
    </location>
</feature>
<dbReference type="Pfam" id="PF05649">
    <property type="entry name" value="Peptidase_M13_N"/>
    <property type="match status" value="1"/>
</dbReference>
<comment type="subcellular location">
    <subcellularLocation>
        <location evidence="2">Membrane</location>
        <topology evidence="2">Multi-pass membrane protein</topology>
    </subcellularLocation>
</comment>
<feature type="compositionally biased region" description="Polar residues" evidence="10">
    <location>
        <begin position="91"/>
        <end position="102"/>
    </location>
</feature>
<dbReference type="Gene3D" id="3.40.390.10">
    <property type="entry name" value="Collagenase (Catalytic Domain)"/>
    <property type="match status" value="2"/>
</dbReference>
<feature type="transmembrane region" description="Helical" evidence="11">
    <location>
        <begin position="754"/>
        <end position="776"/>
    </location>
</feature>
<evidence type="ECO:0000313" key="14">
    <source>
        <dbReference type="EMBL" id="GLB35092.1"/>
    </source>
</evidence>
<dbReference type="PROSITE" id="PS50850">
    <property type="entry name" value="MFS"/>
    <property type="match status" value="1"/>
</dbReference>
<feature type="coiled-coil region" evidence="9">
    <location>
        <begin position="1326"/>
        <end position="1353"/>
    </location>
</feature>
<dbReference type="PANTHER" id="PTHR11733">
    <property type="entry name" value="ZINC METALLOPROTEASE FAMILY M13 NEPRILYSIN-RELATED"/>
    <property type="match status" value="1"/>
</dbReference>
<feature type="domain" description="Major facilitator superfamily (MFS) profile" evidence="12">
    <location>
        <begin position="473"/>
        <end position="920"/>
    </location>
</feature>
<proteinExistence type="inferred from homology"/>
<feature type="transmembrane region" description="Helical" evidence="11">
    <location>
        <begin position="894"/>
        <end position="911"/>
    </location>
</feature>
<dbReference type="PROSITE" id="PS51885">
    <property type="entry name" value="NEPRILYSIN"/>
    <property type="match status" value="1"/>
</dbReference>
<evidence type="ECO:0000256" key="1">
    <source>
        <dbReference type="ARBA" id="ARBA00001947"/>
    </source>
</evidence>
<keyword evidence="5" id="KW-0479">Metal-binding</keyword>
<feature type="transmembrane region" description="Helical" evidence="11">
    <location>
        <begin position="721"/>
        <end position="742"/>
    </location>
</feature>
<dbReference type="InterPro" id="IPR018497">
    <property type="entry name" value="Peptidase_M13_C"/>
</dbReference>
<keyword evidence="11" id="KW-0472">Membrane</keyword>
<feature type="transmembrane region" description="Helical" evidence="11">
    <location>
        <begin position="819"/>
        <end position="842"/>
    </location>
</feature>
<evidence type="ECO:0000256" key="9">
    <source>
        <dbReference type="SAM" id="Coils"/>
    </source>
</evidence>
<dbReference type="InterPro" id="IPR036259">
    <property type="entry name" value="MFS_trans_sf"/>
</dbReference>
<dbReference type="PRINTS" id="PR00786">
    <property type="entry name" value="NEPRILYSIN"/>
</dbReference>
<dbReference type="Proteomes" id="UP001063166">
    <property type="component" value="Unassembled WGS sequence"/>
</dbReference>
<dbReference type="InterPro" id="IPR011701">
    <property type="entry name" value="MFS"/>
</dbReference>
<dbReference type="GO" id="GO:0005886">
    <property type="term" value="C:plasma membrane"/>
    <property type="evidence" value="ECO:0007669"/>
    <property type="project" value="TreeGrafter"/>
</dbReference>
<name>A0A9P3PFJ3_LYOSH</name>
<keyword evidence="7" id="KW-0862">Zinc</keyword>
<dbReference type="InterPro" id="IPR042089">
    <property type="entry name" value="Peptidase_M13_dom_2"/>
</dbReference>
<evidence type="ECO:0000259" key="12">
    <source>
        <dbReference type="PROSITE" id="PS50850"/>
    </source>
</evidence>
<dbReference type="GO" id="GO:0016485">
    <property type="term" value="P:protein processing"/>
    <property type="evidence" value="ECO:0007669"/>
    <property type="project" value="TreeGrafter"/>
</dbReference>
<keyword evidence="15" id="KW-1185">Reference proteome</keyword>
<comment type="similarity">
    <text evidence="3">Belongs to the peptidase M13 family.</text>
</comment>